<evidence type="ECO:0000256" key="1">
    <source>
        <dbReference type="ARBA" id="ARBA00023054"/>
    </source>
</evidence>
<evidence type="ECO:0000256" key="2">
    <source>
        <dbReference type="SAM" id="Coils"/>
    </source>
</evidence>
<dbReference type="AlphaFoldDB" id="A0A9Q8ST78"/>
<dbReference type="Pfam" id="PF06428">
    <property type="entry name" value="Sec2p"/>
    <property type="match status" value="1"/>
</dbReference>
<dbReference type="PANTHER" id="PTHR14430:SF4">
    <property type="entry name" value="GDP_GTP EXCHANGE FACTOR SEC2 N-TERMINAL DOMAIN-CONTAINING PROTEIN"/>
    <property type="match status" value="1"/>
</dbReference>
<dbReference type="GO" id="GO:0051286">
    <property type="term" value="C:cell tip"/>
    <property type="evidence" value="ECO:0007669"/>
    <property type="project" value="TreeGrafter"/>
</dbReference>
<dbReference type="GO" id="GO:0006887">
    <property type="term" value="P:exocytosis"/>
    <property type="evidence" value="ECO:0007669"/>
    <property type="project" value="TreeGrafter"/>
</dbReference>
<evidence type="ECO:0000259" key="4">
    <source>
        <dbReference type="Pfam" id="PF06428"/>
    </source>
</evidence>
<feature type="region of interest" description="Disordered" evidence="3">
    <location>
        <begin position="1"/>
        <end position="31"/>
    </location>
</feature>
<dbReference type="GeneID" id="73341866"/>
<keyword evidence="5" id="KW-0687">Ribonucleoprotein</keyword>
<feature type="compositionally biased region" description="Low complexity" evidence="3">
    <location>
        <begin position="90"/>
        <end position="103"/>
    </location>
</feature>
<proteinExistence type="predicted"/>
<dbReference type="KEGG" id="clup:CLUP02_07864"/>
<evidence type="ECO:0000313" key="5">
    <source>
        <dbReference type="EMBL" id="UQC82376.1"/>
    </source>
</evidence>
<reference evidence="5" key="1">
    <citation type="journal article" date="2021" name="Mol. Plant Microbe Interact.">
        <title>Complete Genome Sequence of the Plant-Pathogenic Fungus Colletotrichum lupini.</title>
        <authorList>
            <person name="Baroncelli R."/>
            <person name="Pensec F."/>
            <person name="Da Lio D."/>
            <person name="Boufleur T."/>
            <person name="Vicente I."/>
            <person name="Sarrocco S."/>
            <person name="Picot A."/>
            <person name="Baraldi E."/>
            <person name="Sukno S."/>
            <person name="Thon M."/>
            <person name="Le Floch G."/>
        </authorList>
    </citation>
    <scope>NUCLEOTIDE SEQUENCE</scope>
    <source>
        <strain evidence="5">IMI 504893</strain>
    </source>
</reference>
<evidence type="ECO:0000313" key="6">
    <source>
        <dbReference type="Proteomes" id="UP000830671"/>
    </source>
</evidence>
<dbReference type="Gene3D" id="6.10.140.910">
    <property type="match status" value="1"/>
</dbReference>
<dbReference type="InterPro" id="IPR040351">
    <property type="entry name" value="RAB3IL/RAB3IP/Sec2"/>
</dbReference>
<dbReference type="InterPro" id="IPR009449">
    <property type="entry name" value="Sec2_N"/>
</dbReference>
<dbReference type="GO" id="GO:0070319">
    <property type="term" value="C:Golgi to plasma membrane transport vesicle"/>
    <property type="evidence" value="ECO:0007669"/>
    <property type="project" value="TreeGrafter"/>
</dbReference>
<feature type="domain" description="GDP/GTP exchange factor Sec2 N-terminal" evidence="4">
    <location>
        <begin position="152"/>
        <end position="226"/>
    </location>
</feature>
<keyword evidence="6" id="KW-1185">Reference proteome</keyword>
<dbReference type="RefSeq" id="XP_049143999.1">
    <property type="nucleotide sequence ID" value="XM_049286856.1"/>
</dbReference>
<gene>
    <name evidence="5" type="ORF">CLUP02_07864</name>
</gene>
<name>A0A9Q8ST78_9PEZI</name>
<feature type="coiled-coil region" evidence="2">
    <location>
        <begin position="44"/>
        <end position="71"/>
    </location>
</feature>
<feature type="region of interest" description="Disordered" evidence="3">
    <location>
        <begin position="88"/>
        <end position="153"/>
    </location>
</feature>
<feature type="compositionally biased region" description="Basic and acidic residues" evidence="3">
    <location>
        <begin position="244"/>
        <end position="262"/>
    </location>
</feature>
<dbReference type="SUPFAM" id="SSF144284">
    <property type="entry name" value="Sec2 N-terminal region"/>
    <property type="match status" value="1"/>
</dbReference>
<dbReference type="Proteomes" id="UP000830671">
    <property type="component" value="Chromosome 4"/>
</dbReference>
<keyword evidence="5" id="KW-0689">Ribosomal protein</keyword>
<sequence>MSATMTMTAAHPPLTPPTLSLSTDRSEQHSCPSCGVVLEAPPALLEAQSRIADLEAQVRLLNQKAAAAVDRWADYEDELTRLRIAASHRTSTPAASPGLAPALPLAPSPSPTRTSFLSGGANRLSQLLSPRGMKSSPNLRTPSPPPDGPASTEDLREALGREQKMRMAAESRLSTTSQEVEELSVSLFEQANEMVATERRARAKLEERVETLEKRDKDKLRRLDRLEGAVGRIERVRSLLGEMNARDESVREAAEQKRASQP</sequence>
<accession>A0A9Q8ST78</accession>
<feature type="region of interest" description="Disordered" evidence="3">
    <location>
        <begin position="241"/>
        <end position="262"/>
    </location>
</feature>
<feature type="compositionally biased region" description="Low complexity" evidence="3">
    <location>
        <begin position="1"/>
        <end position="23"/>
    </location>
</feature>
<dbReference type="GO" id="GO:0005840">
    <property type="term" value="C:ribosome"/>
    <property type="evidence" value="ECO:0007669"/>
    <property type="project" value="UniProtKB-KW"/>
</dbReference>
<keyword evidence="1 2" id="KW-0175">Coiled coil</keyword>
<feature type="coiled-coil region" evidence="2">
    <location>
        <begin position="188"/>
        <end position="229"/>
    </location>
</feature>
<evidence type="ECO:0000256" key="3">
    <source>
        <dbReference type="SAM" id="MobiDB-lite"/>
    </source>
</evidence>
<dbReference type="GO" id="GO:0005085">
    <property type="term" value="F:guanyl-nucleotide exchange factor activity"/>
    <property type="evidence" value="ECO:0007669"/>
    <property type="project" value="InterPro"/>
</dbReference>
<organism evidence="5 6">
    <name type="scientific">Colletotrichum lupini</name>
    <dbReference type="NCBI Taxonomy" id="145971"/>
    <lineage>
        <taxon>Eukaryota</taxon>
        <taxon>Fungi</taxon>
        <taxon>Dikarya</taxon>
        <taxon>Ascomycota</taxon>
        <taxon>Pezizomycotina</taxon>
        <taxon>Sordariomycetes</taxon>
        <taxon>Hypocreomycetidae</taxon>
        <taxon>Glomerellales</taxon>
        <taxon>Glomerellaceae</taxon>
        <taxon>Colletotrichum</taxon>
        <taxon>Colletotrichum acutatum species complex</taxon>
    </lineage>
</organism>
<protein>
    <submittedName>
        <fullName evidence="5">Ribosomal protein L32</fullName>
    </submittedName>
</protein>
<dbReference type="PANTHER" id="PTHR14430">
    <property type="entry name" value="RABIN3-RELATED"/>
    <property type="match status" value="1"/>
</dbReference>
<dbReference type="EMBL" id="CP019476">
    <property type="protein sequence ID" value="UQC82376.1"/>
    <property type="molecule type" value="Genomic_DNA"/>
</dbReference>